<dbReference type="InterPro" id="IPR036388">
    <property type="entry name" value="WH-like_DNA-bd_sf"/>
</dbReference>
<feature type="domain" description="PTS EIIA type-2" evidence="2">
    <location>
        <begin position="480"/>
        <end position="621"/>
    </location>
</feature>
<dbReference type="Pfam" id="PF00874">
    <property type="entry name" value="PRD"/>
    <property type="match status" value="1"/>
</dbReference>
<dbReference type="InterPro" id="IPR036390">
    <property type="entry name" value="WH_DNA-bd_sf"/>
</dbReference>
<dbReference type="PATRIC" id="fig|1218493.3.peg.428"/>
<evidence type="ECO:0000256" key="1">
    <source>
        <dbReference type="ARBA" id="ARBA00022737"/>
    </source>
</evidence>
<proteinExistence type="predicted"/>
<dbReference type="Pfam" id="PF08279">
    <property type="entry name" value="HTH_11"/>
    <property type="match status" value="1"/>
</dbReference>
<dbReference type="Gene3D" id="1.10.10.10">
    <property type="entry name" value="Winged helix-like DNA-binding domain superfamily/Winged helix DNA-binding domain"/>
    <property type="match status" value="1"/>
</dbReference>
<reference evidence="4 5" key="1">
    <citation type="submission" date="2014-12" db="EMBL/GenBank/DDBJ databases">
        <title>Comparative genomics of the lactic acid bacteria isolated from the honey bee gut.</title>
        <authorList>
            <person name="Ellegaard K.M."/>
            <person name="Tamarit D."/>
            <person name="Javelind E."/>
            <person name="Olofsson T."/>
            <person name="Andersson S.G."/>
            <person name="Vasquez A."/>
        </authorList>
    </citation>
    <scope>NUCLEOTIDE SEQUENCE [LARGE SCALE GENOMIC DNA]</scope>
    <source>
        <strain evidence="4 5">Biut2</strain>
    </source>
</reference>
<dbReference type="InterPro" id="IPR002178">
    <property type="entry name" value="PTS_EIIA_type-2_dom"/>
</dbReference>
<sequence>MTSSREKNLLNILTETEGWVPGIVLSRRLGVTTRTVRNYVNNLIKSGNNILSSKNGYLLQNTLTERSPKSIKARETIVLSQLLTQNEINVFDLSVRLLVSDSLILNEIIPKLKSYVKRFNLKIINQNYNLQLIGDEKDKRKLIGYIVQRSTYGYSSAIDVLNDLFPQINLKIISKKIYRICQQEVYYINDYSNNNLMIHLLIMYIRLSMGCSLKSLNGSIDDHLKKVIKVNKHIENVSENIIKMFEDTLHRTISIQDKNQITLLIILSFNHAKTLKILINKDFVIKIKTILDKLANKYFINKFNSDFIDDFIFHIFMAKERAENNYSYPDPIGNQVKQNFSLIYDMAVFFAQEFRNVFYLNLNEDEISFIAIHFATYFSKNTIIHNKVKCALVNENYHDSSANLKNQILNKFGQKIEITNCVSINQFSELKNIELIISTESLPKKNNIFSVKVNQILTNYDLEKIGKALEKVNSKEIIESFLSPKLYFHVKKKSFKSPKSCIEFIGDKCFKLGYIDKSYINNVLLREKMSSTAFTDSLAIPHAIEGFAKKSFIAILQSDIPIVWANKKINIVMLIGLAESDMGNFNDAFSLIVKAFQSEANVNKLLNANTFNEFKNRLLNL</sequence>
<dbReference type="InterPro" id="IPR036634">
    <property type="entry name" value="PRD_sf"/>
</dbReference>
<protein>
    <submittedName>
        <fullName evidence="4">PRD domain protein</fullName>
    </submittedName>
</protein>
<dbReference type="GO" id="GO:0006355">
    <property type="term" value="P:regulation of DNA-templated transcription"/>
    <property type="evidence" value="ECO:0007669"/>
    <property type="project" value="InterPro"/>
</dbReference>
<dbReference type="InterPro" id="IPR013196">
    <property type="entry name" value="HTH_11"/>
</dbReference>
<dbReference type="RefSeq" id="WP_045927606.1">
    <property type="nucleotide sequence ID" value="NZ_JBHSZS010000006.1"/>
</dbReference>
<dbReference type="InterPro" id="IPR016152">
    <property type="entry name" value="PTrfase/Anion_transptr"/>
</dbReference>
<dbReference type="PROSITE" id="PS51094">
    <property type="entry name" value="PTS_EIIA_TYPE_2"/>
    <property type="match status" value="1"/>
</dbReference>
<feature type="domain" description="PRD" evidence="3">
    <location>
        <begin position="278"/>
        <end position="384"/>
    </location>
</feature>
<gene>
    <name evidence="4" type="ORF">JF76_04030</name>
</gene>
<dbReference type="PANTHER" id="PTHR30185:SF12">
    <property type="entry name" value="TRANSCRIPTIONAL REGULATOR MANR"/>
    <property type="match status" value="1"/>
</dbReference>
<name>A0A0F4LHZ9_9LACO</name>
<dbReference type="HOGENOM" id="CLU_013442_5_2_9"/>
<dbReference type="Proteomes" id="UP000033533">
    <property type="component" value="Unassembled WGS sequence"/>
</dbReference>
<organism evidence="4 5">
    <name type="scientific">Lactobacillus kullabergensis</name>
    <dbReference type="NCBI Taxonomy" id="1218493"/>
    <lineage>
        <taxon>Bacteria</taxon>
        <taxon>Bacillati</taxon>
        <taxon>Bacillota</taxon>
        <taxon>Bacilli</taxon>
        <taxon>Lactobacillales</taxon>
        <taxon>Lactobacillaceae</taxon>
        <taxon>Lactobacillus</taxon>
    </lineage>
</organism>
<dbReference type="PROSITE" id="PS51372">
    <property type="entry name" value="PRD_2"/>
    <property type="match status" value="2"/>
</dbReference>
<dbReference type="STRING" id="1218493.JF76_04030"/>
<dbReference type="SUPFAM" id="SSF46785">
    <property type="entry name" value="Winged helix' DNA-binding domain"/>
    <property type="match status" value="1"/>
</dbReference>
<dbReference type="PANTHER" id="PTHR30185">
    <property type="entry name" value="CRYPTIC BETA-GLUCOSIDE BGL OPERON ANTITERMINATOR"/>
    <property type="match status" value="1"/>
</dbReference>
<evidence type="ECO:0000313" key="5">
    <source>
        <dbReference type="Proteomes" id="UP000033533"/>
    </source>
</evidence>
<dbReference type="Gene3D" id="1.10.1790.10">
    <property type="entry name" value="PRD domain"/>
    <property type="match status" value="1"/>
</dbReference>
<accession>A0A0F4LHZ9</accession>
<dbReference type="SUPFAM" id="SSF63520">
    <property type="entry name" value="PTS-regulatory domain, PRD"/>
    <property type="match status" value="2"/>
</dbReference>
<comment type="caution">
    <text evidence="4">The sequence shown here is derived from an EMBL/GenBank/DDBJ whole genome shotgun (WGS) entry which is preliminary data.</text>
</comment>
<dbReference type="Pfam" id="PF00359">
    <property type="entry name" value="PTS_EIIA_2"/>
    <property type="match status" value="1"/>
</dbReference>
<dbReference type="SUPFAM" id="SSF55804">
    <property type="entry name" value="Phoshotransferase/anion transport protein"/>
    <property type="match status" value="1"/>
</dbReference>
<dbReference type="InterPro" id="IPR011608">
    <property type="entry name" value="PRD"/>
</dbReference>
<feature type="domain" description="PRD" evidence="3">
    <location>
        <begin position="164"/>
        <end position="275"/>
    </location>
</feature>
<evidence type="ECO:0000259" key="3">
    <source>
        <dbReference type="PROSITE" id="PS51372"/>
    </source>
</evidence>
<evidence type="ECO:0000259" key="2">
    <source>
        <dbReference type="PROSITE" id="PS51094"/>
    </source>
</evidence>
<dbReference type="EMBL" id="JXBY01000010">
    <property type="protein sequence ID" value="KJY58220.1"/>
    <property type="molecule type" value="Genomic_DNA"/>
</dbReference>
<evidence type="ECO:0000313" key="4">
    <source>
        <dbReference type="EMBL" id="KJY58220.1"/>
    </source>
</evidence>
<keyword evidence="1" id="KW-0677">Repeat</keyword>
<dbReference type="Gene3D" id="3.40.930.10">
    <property type="entry name" value="Mannitol-specific EII, Chain A"/>
    <property type="match status" value="1"/>
</dbReference>
<dbReference type="AlphaFoldDB" id="A0A0F4LHZ9"/>
<dbReference type="InterPro" id="IPR050661">
    <property type="entry name" value="BglG_antiterminators"/>
</dbReference>